<keyword evidence="2" id="KW-1003">Cell membrane</keyword>
<protein>
    <submittedName>
        <fullName evidence="12">Peptidase M48</fullName>
    </submittedName>
</protein>
<keyword evidence="6" id="KW-0378">Hydrolase</keyword>
<dbReference type="CDD" id="cd07325">
    <property type="entry name" value="M48_Ste24p_like"/>
    <property type="match status" value="1"/>
</dbReference>
<dbReference type="Gene3D" id="3.30.2010.10">
    <property type="entry name" value="Metalloproteases ('zincins'), catalytic domain"/>
    <property type="match status" value="1"/>
</dbReference>
<evidence type="ECO:0000259" key="11">
    <source>
        <dbReference type="Pfam" id="PF01435"/>
    </source>
</evidence>
<keyword evidence="4" id="KW-0812">Transmembrane</keyword>
<sequence length="444" mass="50635">MKMALDYKLYLHDSDKAAMAALKAIPGFSQVMKAFMKIWSEQQFRLINMSTNLHLNNNQMAKYYNMLPPICEKLGIDVPELFVELDVNPNAYTYGDTKPFIVITSGLFETLPDELIPTVLAHECGHIACHHTLYTTMGRAILNGASSFVSGLGNIAMYPIQLAFAYWMRCSEFSADRAAIICDGTAEKNTEVMMRFAGYDKDIMAEANVGTFMEQALEYKGLVNNNAWNKTLEFILFQNYDHPLNAVRAYEGKEWEQSERYQNILEYINSKSPEAEKNLPVEVIIKKMLGKNVADIETKFSTMGFMNIETVRNTEAIKVKEGNVISIMVNGSTEDGWYKRSSEVVIEYFEAKTEEEIALEHPGEIKIGQNQKYFLGKNYEEVKAELEGLGFKNFVIKEMAMSKIGWGEKEECVAKIIIDDKAQFAKDTWFAEEAEVMIYYYVRV</sequence>
<dbReference type="AlphaFoldDB" id="A0A415D7N5"/>
<accession>A0A415D7N5</accession>
<reference evidence="12 13" key="1">
    <citation type="submission" date="2018-08" db="EMBL/GenBank/DDBJ databases">
        <title>A genome reference for cultivated species of the human gut microbiota.</title>
        <authorList>
            <person name="Zou Y."/>
            <person name="Xue W."/>
            <person name="Luo G."/>
        </authorList>
    </citation>
    <scope>NUCLEOTIDE SEQUENCE [LARGE SCALE GENOMIC DNA]</scope>
    <source>
        <strain evidence="12 13">AM09-9</strain>
    </source>
</reference>
<keyword evidence="9" id="KW-0482">Metalloprotease</keyword>
<keyword evidence="5" id="KW-0479">Metal-binding</keyword>
<evidence type="ECO:0000256" key="10">
    <source>
        <dbReference type="ARBA" id="ARBA00023136"/>
    </source>
</evidence>
<keyword evidence="10" id="KW-0472">Membrane</keyword>
<evidence type="ECO:0000256" key="3">
    <source>
        <dbReference type="ARBA" id="ARBA00022670"/>
    </source>
</evidence>
<feature type="domain" description="Peptidase M48" evidence="11">
    <location>
        <begin position="87"/>
        <end position="234"/>
    </location>
</feature>
<evidence type="ECO:0000256" key="5">
    <source>
        <dbReference type="ARBA" id="ARBA00022723"/>
    </source>
</evidence>
<evidence type="ECO:0000256" key="9">
    <source>
        <dbReference type="ARBA" id="ARBA00023049"/>
    </source>
</evidence>
<evidence type="ECO:0000256" key="2">
    <source>
        <dbReference type="ARBA" id="ARBA00022475"/>
    </source>
</evidence>
<evidence type="ECO:0000256" key="8">
    <source>
        <dbReference type="ARBA" id="ARBA00022989"/>
    </source>
</evidence>
<keyword evidence="7" id="KW-0862">Zinc</keyword>
<dbReference type="GO" id="GO:0006508">
    <property type="term" value="P:proteolysis"/>
    <property type="evidence" value="ECO:0007669"/>
    <property type="project" value="UniProtKB-KW"/>
</dbReference>
<comment type="caution">
    <text evidence="12">The sequence shown here is derived from an EMBL/GenBank/DDBJ whole genome shotgun (WGS) entry which is preliminary data.</text>
</comment>
<evidence type="ECO:0000256" key="4">
    <source>
        <dbReference type="ARBA" id="ARBA00022692"/>
    </source>
</evidence>
<comment type="cofactor">
    <cofactor evidence="1">
        <name>Zn(2+)</name>
        <dbReference type="ChEBI" id="CHEBI:29105"/>
    </cofactor>
</comment>
<evidence type="ECO:0000256" key="1">
    <source>
        <dbReference type="ARBA" id="ARBA00001947"/>
    </source>
</evidence>
<dbReference type="PANTHER" id="PTHR43221:SF3">
    <property type="entry name" value="SLL1280 PROTEIN"/>
    <property type="match status" value="1"/>
</dbReference>
<dbReference type="GO" id="GO:0004222">
    <property type="term" value="F:metalloendopeptidase activity"/>
    <property type="evidence" value="ECO:0007669"/>
    <property type="project" value="InterPro"/>
</dbReference>
<evidence type="ECO:0000313" key="13">
    <source>
        <dbReference type="Proteomes" id="UP000285832"/>
    </source>
</evidence>
<evidence type="ECO:0000256" key="6">
    <source>
        <dbReference type="ARBA" id="ARBA00022801"/>
    </source>
</evidence>
<evidence type="ECO:0000313" key="12">
    <source>
        <dbReference type="EMBL" id="RHJ62504.1"/>
    </source>
</evidence>
<evidence type="ECO:0000256" key="7">
    <source>
        <dbReference type="ARBA" id="ARBA00022833"/>
    </source>
</evidence>
<dbReference type="Proteomes" id="UP000285832">
    <property type="component" value="Unassembled WGS sequence"/>
</dbReference>
<dbReference type="EMBL" id="QRMI01000009">
    <property type="protein sequence ID" value="RHJ62504.1"/>
    <property type="molecule type" value="Genomic_DNA"/>
</dbReference>
<organism evidence="12 13">
    <name type="scientific">[Ruminococcus] lactaris</name>
    <dbReference type="NCBI Taxonomy" id="46228"/>
    <lineage>
        <taxon>Bacteria</taxon>
        <taxon>Bacillati</taxon>
        <taxon>Bacillota</taxon>
        <taxon>Clostridia</taxon>
        <taxon>Lachnospirales</taxon>
        <taxon>Lachnospiraceae</taxon>
        <taxon>Mediterraneibacter</taxon>
    </lineage>
</organism>
<dbReference type="GO" id="GO:0046872">
    <property type="term" value="F:metal ion binding"/>
    <property type="evidence" value="ECO:0007669"/>
    <property type="project" value="UniProtKB-KW"/>
</dbReference>
<dbReference type="InterPro" id="IPR050083">
    <property type="entry name" value="HtpX_protease"/>
</dbReference>
<keyword evidence="8" id="KW-1133">Transmembrane helix</keyword>
<name>A0A415D7N5_9FIRM</name>
<dbReference type="Pfam" id="PF01435">
    <property type="entry name" value="Peptidase_M48"/>
    <property type="match status" value="1"/>
</dbReference>
<gene>
    <name evidence="12" type="ORF">DW116_05015</name>
</gene>
<dbReference type="PANTHER" id="PTHR43221">
    <property type="entry name" value="PROTEASE HTPX"/>
    <property type="match status" value="1"/>
</dbReference>
<keyword evidence="3" id="KW-0645">Protease</keyword>
<proteinExistence type="predicted"/>
<dbReference type="InterPro" id="IPR001915">
    <property type="entry name" value="Peptidase_M48"/>
</dbReference>